<dbReference type="EMBL" id="VHJB01000087">
    <property type="protein sequence ID" value="TPV30819.1"/>
    <property type="molecule type" value="Genomic_DNA"/>
</dbReference>
<dbReference type="RefSeq" id="WP_140916451.1">
    <property type="nucleotide sequence ID" value="NZ_CP045720.1"/>
</dbReference>
<accession>A0ABY2ZCP8</accession>
<dbReference type="GeneID" id="90521544"/>
<dbReference type="SUPFAM" id="SSF88723">
    <property type="entry name" value="PIN domain-like"/>
    <property type="match status" value="1"/>
</dbReference>
<evidence type="ECO:0000313" key="2">
    <source>
        <dbReference type="Proteomes" id="UP000315469"/>
    </source>
</evidence>
<proteinExistence type="predicted"/>
<keyword evidence="2" id="KW-1185">Reference proteome</keyword>
<dbReference type="Pfam" id="PF14367">
    <property type="entry name" value="DUF4411"/>
    <property type="match status" value="1"/>
</dbReference>
<dbReference type="InterPro" id="IPR029060">
    <property type="entry name" value="PIN-like_dom_sf"/>
</dbReference>
<protein>
    <submittedName>
        <fullName evidence="1">DUF4411 family protein</fullName>
    </submittedName>
</protein>
<dbReference type="Gene3D" id="3.40.50.1010">
    <property type="entry name" value="5'-nuclease"/>
    <property type="match status" value="1"/>
</dbReference>
<reference evidence="1 2" key="1">
    <citation type="submission" date="2019-06" db="EMBL/GenBank/DDBJ databases">
        <title>Taxogenomics and systematics of the genus Pantoea.</title>
        <authorList>
            <person name="Tambong J.T."/>
        </authorList>
    </citation>
    <scope>NUCLEOTIDE SEQUENCE [LARGE SCALE GENOMIC DNA]</scope>
    <source>
        <strain evidence="1 2">LMG 24197</strain>
    </source>
</reference>
<dbReference type="InterPro" id="IPR016541">
    <property type="entry name" value="UCP008505"/>
</dbReference>
<evidence type="ECO:0000313" key="1">
    <source>
        <dbReference type="EMBL" id="TPV30819.1"/>
    </source>
</evidence>
<dbReference type="Proteomes" id="UP000315469">
    <property type="component" value="Unassembled WGS sequence"/>
</dbReference>
<sequence>MYLIDANVFIEAKNKYYHMAFCPAFWDWLLHGCQGGRLFSIQNIYQELINGNDELRTWAQANRQFFLPVSDNATQQNLASVVAHVAEQQVLARMNPGAMDEFLRGADTWLIAKAMTSGATIVTHERLNFDCKRKFLIPNICNHFGVAYIDTFALLHTLNASFIMAA</sequence>
<gene>
    <name evidence="1" type="ORF">FJW02_19435</name>
</gene>
<comment type="caution">
    <text evidence="1">The sequence shown here is derived from an EMBL/GenBank/DDBJ whole genome shotgun (WGS) entry which is preliminary data.</text>
</comment>
<name>A0ABY2ZCP8_9GAMM</name>
<organism evidence="1 2">
    <name type="scientific">Pantoea eucalypti</name>
    <dbReference type="NCBI Taxonomy" id="470933"/>
    <lineage>
        <taxon>Bacteria</taxon>
        <taxon>Pseudomonadati</taxon>
        <taxon>Pseudomonadota</taxon>
        <taxon>Gammaproteobacteria</taxon>
        <taxon>Enterobacterales</taxon>
        <taxon>Erwiniaceae</taxon>
        <taxon>Pantoea</taxon>
    </lineage>
</organism>